<dbReference type="Proteomes" id="UP000617340">
    <property type="component" value="Unassembled WGS sequence"/>
</dbReference>
<evidence type="ECO:0000313" key="2">
    <source>
        <dbReference type="Proteomes" id="UP000617340"/>
    </source>
</evidence>
<proteinExistence type="predicted"/>
<organism evidence="1 2">
    <name type="scientific">Vespula germanica</name>
    <name type="common">German yellow jacket</name>
    <name type="synonym">Paravespula germanica</name>
    <dbReference type="NCBI Taxonomy" id="30212"/>
    <lineage>
        <taxon>Eukaryota</taxon>
        <taxon>Metazoa</taxon>
        <taxon>Ecdysozoa</taxon>
        <taxon>Arthropoda</taxon>
        <taxon>Hexapoda</taxon>
        <taxon>Insecta</taxon>
        <taxon>Pterygota</taxon>
        <taxon>Neoptera</taxon>
        <taxon>Endopterygota</taxon>
        <taxon>Hymenoptera</taxon>
        <taxon>Apocrita</taxon>
        <taxon>Aculeata</taxon>
        <taxon>Vespoidea</taxon>
        <taxon>Vespidae</taxon>
        <taxon>Vespinae</taxon>
        <taxon>Vespula</taxon>
    </lineage>
</organism>
<name>A0A834JDX3_VESGE</name>
<protein>
    <submittedName>
        <fullName evidence="1">Uncharacterized protein</fullName>
    </submittedName>
</protein>
<keyword evidence="2" id="KW-1185">Reference proteome</keyword>
<dbReference type="EMBL" id="JACSDZ010000016">
    <property type="protein sequence ID" value="KAF7385362.1"/>
    <property type="molecule type" value="Genomic_DNA"/>
</dbReference>
<evidence type="ECO:0000313" key="1">
    <source>
        <dbReference type="EMBL" id="KAF7385362.1"/>
    </source>
</evidence>
<comment type="caution">
    <text evidence="1">The sequence shown here is derived from an EMBL/GenBank/DDBJ whole genome shotgun (WGS) entry which is preliminary data.</text>
</comment>
<gene>
    <name evidence="1" type="ORF">HZH68_013792</name>
</gene>
<dbReference type="AlphaFoldDB" id="A0A834JDX3"/>
<accession>A0A834JDX3</accession>
<reference evidence="1" key="1">
    <citation type="journal article" date="2020" name="G3 (Bethesda)">
        <title>High-Quality Assemblies for Three Invasive Social Wasps from the &lt;i&gt;Vespula&lt;/i&gt; Genus.</title>
        <authorList>
            <person name="Harrop T.W.R."/>
            <person name="Guhlin J."/>
            <person name="McLaughlin G.M."/>
            <person name="Permina E."/>
            <person name="Stockwell P."/>
            <person name="Gilligan J."/>
            <person name="Le Lec M.F."/>
            <person name="Gruber M.A.M."/>
            <person name="Quinn O."/>
            <person name="Lovegrove M."/>
            <person name="Duncan E.J."/>
            <person name="Remnant E.J."/>
            <person name="Van Eeckhoven J."/>
            <person name="Graham B."/>
            <person name="Knapp R.A."/>
            <person name="Langford K.W."/>
            <person name="Kronenberg Z."/>
            <person name="Press M.O."/>
            <person name="Eacker S.M."/>
            <person name="Wilson-Rankin E.E."/>
            <person name="Purcell J."/>
            <person name="Lester P.J."/>
            <person name="Dearden P.K."/>
        </authorList>
    </citation>
    <scope>NUCLEOTIDE SEQUENCE</scope>
    <source>
        <strain evidence="1">Linc-1</strain>
    </source>
</reference>
<sequence length="106" mass="12429">MRIFEHEERTLGRAIVSNVTFYTMRVSSSDTFIEFAVETFTKKNKNKCKHLPQGKRIPGERVSHTALPLVPKVRREVNRKEVLRKSVKSRFHGEIRYRVSRDELGS</sequence>